<dbReference type="CDD" id="cd02869">
    <property type="entry name" value="PseudoU_synth_RluA_like"/>
    <property type="match status" value="1"/>
</dbReference>
<dbReference type="PANTHER" id="PTHR21600">
    <property type="entry name" value="MITOCHONDRIAL RNA PSEUDOURIDINE SYNTHASE"/>
    <property type="match status" value="1"/>
</dbReference>
<reference evidence="4" key="1">
    <citation type="submission" date="2021-02" db="EMBL/GenBank/DDBJ databases">
        <authorList>
            <person name="Dougan E. K."/>
            <person name="Rhodes N."/>
            <person name="Thang M."/>
            <person name="Chan C."/>
        </authorList>
    </citation>
    <scope>NUCLEOTIDE SEQUENCE</scope>
</reference>
<dbReference type="Pfam" id="PF00849">
    <property type="entry name" value="PseudoU_synth_2"/>
    <property type="match status" value="1"/>
</dbReference>
<name>A0A813D843_POLGL</name>
<dbReference type="InterPro" id="IPR006145">
    <property type="entry name" value="PsdUridine_synth_RsuA/RluA"/>
</dbReference>
<feature type="domain" description="Pseudouridine synthase RsuA/RluA-like" evidence="3">
    <location>
        <begin position="87"/>
        <end position="226"/>
    </location>
</feature>
<evidence type="ECO:0000256" key="1">
    <source>
        <dbReference type="ARBA" id="ARBA00010876"/>
    </source>
</evidence>
<comment type="similarity">
    <text evidence="1">Belongs to the pseudouridine synthase RluA family.</text>
</comment>
<organism evidence="4 5">
    <name type="scientific">Polarella glacialis</name>
    <name type="common">Dinoflagellate</name>
    <dbReference type="NCBI Taxonomy" id="89957"/>
    <lineage>
        <taxon>Eukaryota</taxon>
        <taxon>Sar</taxon>
        <taxon>Alveolata</taxon>
        <taxon>Dinophyceae</taxon>
        <taxon>Suessiales</taxon>
        <taxon>Suessiaceae</taxon>
        <taxon>Polarella</taxon>
    </lineage>
</organism>
<feature type="region of interest" description="Disordered" evidence="2">
    <location>
        <begin position="39"/>
        <end position="76"/>
    </location>
</feature>
<dbReference type="EMBL" id="CAJNNV010000355">
    <property type="protein sequence ID" value="CAE8582327.1"/>
    <property type="molecule type" value="Genomic_DNA"/>
</dbReference>
<feature type="non-terminal residue" evidence="4">
    <location>
        <position position="1"/>
    </location>
</feature>
<dbReference type="GO" id="GO:0000455">
    <property type="term" value="P:enzyme-directed rRNA pseudouridine synthesis"/>
    <property type="evidence" value="ECO:0007669"/>
    <property type="project" value="TreeGrafter"/>
</dbReference>
<protein>
    <recommendedName>
        <fullName evidence="3">Pseudouridine synthase RsuA/RluA-like domain-containing protein</fullName>
    </recommendedName>
</protein>
<evidence type="ECO:0000313" key="4">
    <source>
        <dbReference type="EMBL" id="CAE8582327.1"/>
    </source>
</evidence>
<dbReference type="AlphaFoldDB" id="A0A813D843"/>
<dbReference type="InterPro" id="IPR050188">
    <property type="entry name" value="RluA_PseudoU_synthase"/>
</dbReference>
<dbReference type="SUPFAM" id="SSF55120">
    <property type="entry name" value="Pseudouridine synthase"/>
    <property type="match status" value="1"/>
</dbReference>
<dbReference type="GO" id="GO:0009982">
    <property type="term" value="F:pseudouridine synthase activity"/>
    <property type="evidence" value="ECO:0007669"/>
    <property type="project" value="InterPro"/>
</dbReference>
<evidence type="ECO:0000259" key="3">
    <source>
        <dbReference type="Pfam" id="PF00849"/>
    </source>
</evidence>
<feature type="non-terminal residue" evidence="4">
    <location>
        <position position="227"/>
    </location>
</feature>
<sequence length="227" mass="24941">AGGTTSPSLPIGGPEQEPHLLVAGRGLCVLWKPAGWASTFGGSSEDDSQEKLEAHSVGPGQRNLSQQDLTRSKSKSKDWATSLPSWIQEKFSNRPLAFDVQEQFGLVHRLDLQTSGPLLLALDYRTFYAAQLEFVARRVQKYYTCLCHGFVERRGRWRTLNEPLRVERSGGGPPRSVVSAGGRAARTDIFPAAHLSDTGDGSSHFSLLQVQLHTGRMHQIRAHLASI</sequence>
<dbReference type="GO" id="GO:0003723">
    <property type="term" value="F:RNA binding"/>
    <property type="evidence" value="ECO:0007669"/>
    <property type="project" value="InterPro"/>
</dbReference>
<dbReference type="Gene3D" id="3.30.2350.10">
    <property type="entry name" value="Pseudouridine synthase"/>
    <property type="match status" value="1"/>
</dbReference>
<dbReference type="OrthoDB" id="416038at2759"/>
<dbReference type="Proteomes" id="UP000654075">
    <property type="component" value="Unassembled WGS sequence"/>
</dbReference>
<accession>A0A813D843</accession>
<gene>
    <name evidence="4" type="ORF">PGLA1383_LOCUS1327</name>
</gene>
<evidence type="ECO:0000256" key="2">
    <source>
        <dbReference type="SAM" id="MobiDB-lite"/>
    </source>
</evidence>
<evidence type="ECO:0000313" key="5">
    <source>
        <dbReference type="Proteomes" id="UP000654075"/>
    </source>
</evidence>
<proteinExistence type="inferred from homology"/>
<dbReference type="InterPro" id="IPR020103">
    <property type="entry name" value="PsdUridine_synth_cat_dom_sf"/>
</dbReference>
<dbReference type="PANTHER" id="PTHR21600:SF87">
    <property type="entry name" value="RNA PSEUDOURIDYLATE SYNTHASE DOMAIN-CONTAINING PROTEIN 1"/>
    <property type="match status" value="1"/>
</dbReference>
<keyword evidence="5" id="KW-1185">Reference proteome</keyword>
<comment type="caution">
    <text evidence="4">The sequence shown here is derived from an EMBL/GenBank/DDBJ whole genome shotgun (WGS) entry which is preliminary data.</text>
</comment>